<evidence type="ECO:0000313" key="2">
    <source>
        <dbReference type="EMBL" id="AGF71942.1"/>
    </source>
</evidence>
<dbReference type="STRING" id="1121362.A605_04670"/>
<protein>
    <submittedName>
        <fullName evidence="2">Oxidoreductase</fullName>
    </submittedName>
</protein>
<dbReference type="PANTHER" id="PTHR43157:SF31">
    <property type="entry name" value="PHOSPHATIDYLINOSITOL-GLYCAN BIOSYNTHESIS CLASS F PROTEIN"/>
    <property type="match status" value="1"/>
</dbReference>
<dbReference type="HOGENOM" id="CLU_010194_44_5_11"/>
<dbReference type="PATRIC" id="fig|1121362.3.peg.937"/>
<organism evidence="2 3">
    <name type="scientific">Corynebacterium halotolerans YIM 70093 = DSM 44683</name>
    <dbReference type="NCBI Taxonomy" id="1121362"/>
    <lineage>
        <taxon>Bacteria</taxon>
        <taxon>Bacillati</taxon>
        <taxon>Actinomycetota</taxon>
        <taxon>Actinomycetes</taxon>
        <taxon>Mycobacteriales</taxon>
        <taxon>Corynebacteriaceae</taxon>
        <taxon>Corynebacterium</taxon>
    </lineage>
</organism>
<dbReference type="SUPFAM" id="SSF51735">
    <property type="entry name" value="NAD(P)-binding Rossmann-fold domains"/>
    <property type="match status" value="1"/>
</dbReference>
<dbReference type="Gene3D" id="3.40.50.720">
    <property type="entry name" value="NAD(P)-binding Rossmann-like Domain"/>
    <property type="match status" value="1"/>
</dbReference>
<keyword evidence="1" id="KW-0560">Oxidoreductase</keyword>
<dbReference type="AlphaFoldDB" id="M1NQZ8"/>
<evidence type="ECO:0000256" key="1">
    <source>
        <dbReference type="ARBA" id="ARBA00023002"/>
    </source>
</evidence>
<dbReference type="InterPro" id="IPR002347">
    <property type="entry name" value="SDR_fam"/>
</dbReference>
<keyword evidence="3" id="KW-1185">Reference proteome</keyword>
<name>M1NQZ8_9CORY</name>
<dbReference type="Proteomes" id="UP000011723">
    <property type="component" value="Chromosome"/>
</dbReference>
<gene>
    <name evidence="2" type="ORF">A605_04670</name>
</gene>
<proteinExistence type="predicted"/>
<dbReference type="InterPro" id="IPR036291">
    <property type="entry name" value="NAD(P)-bd_dom_sf"/>
</dbReference>
<sequence>MLAATPAPPMKETAVSTIVITGASDGIGAAAAEQIHTALPDARLVLVGRDPDKTRAVAGPLGAEHHTADFTRLDEVRDLASALDSSCERIDVLANNAGGSFRGPIRTGDGFEQTWQVNHLAPYLLTNLLIDKLLVSRASVVATSSAASWAFSRLNPDDPNSFHDFNPNRAYANAKLANVLFTRALHDRYHPAGLNTVAFHPGLIATNFASNTSSMLRFVYQTPAARLITQADRGGANLAHFITGVPGIHWESGRYYNKRRRPGHERPQAKDRDLINRIFDDSAAALGVSWP</sequence>
<dbReference type="eggNOG" id="COG1028">
    <property type="taxonomic scope" value="Bacteria"/>
</dbReference>
<dbReference type="PRINTS" id="PR00081">
    <property type="entry name" value="GDHRDH"/>
</dbReference>
<dbReference type="PANTHER" id="PTHR43157">
    <property type="entry name" value="PHOSPHATIDYLINOSITOL-GLYCAN BIOSYNTHESIS CLASS F PROTEIN-RELATED"/>
    <property type="match status" value="1"/>
</dbReference>
<reference evidence="2 3" key="1">
    <citation type="journal article" date="2012" name="Stand. Genomic Sci.">
        <title>Genome sequence of the halotolerant bacterium Corynebacterium halotolerans type strain YIM 70093(T) (= DSM 44683(T)).</title>
        <authorList>
            <person name="Ruckert C."/>
            <person name="Albersmeier A."/>
            <person name="Al-Dilaimi A."/>
            <person name="Niehaus K."/>
            <person name="Szczepanowski R."/>
            <person name="Kalinowski J."/>
        </authorList>
    </citation>
    <scope>NUCLEOTIDE SEQUENCE [LARGE SCALE GENOMIC DNA]</scope>
    <source>
        <strain evidence="2">YIM 70093</strain>
    </source>
</reference>
<evidence type="ECO:0000313" key="3">
    <source>
        <dbReference type="Proteomes" id="UP000011723"/>
    </source>
</evidence>
<dbReference type="Pfam" id="PF00106">
    <property type="entry name" value="adh_short"/>
    <property type="match status" value="1"/>
</dbReference>
<dbReference type="EMBL" id="CP003697">
    <property type="protein sequence ID" value="AGF71942.1"/>
    <property type="molecule type" value="Genomic_DNA"/>
</dbReference>
<dbReference type="KEGG" id="chn:A605_04670"/>
<accession>M1NQZ8</accession>
<dbReference type="GO" id="GO:0016491">
    <property type="term" value="F:oxidoreductase activity"/>
    <property type="evidence" value="ECO:0007669"/>
    <property type="project" value="UniProtKB-KW"/>
</dbReference>